<accession>J9ZDI7</accession>
<dbReference type="PATRIC" id="fig|1048260.3.peg.1807"/>
<dbReference type="KEGG" id="lfi:LFML04_1686"/>
<organism evidence="3 4">
    <name type="scientific">Leptospirillum ferriphilum (strain ML-04)</name>
    <dbReference type="NCBI Taxonomy" id="1048260"/>
    <lineage>
        <taxon>Bacteria</taxon>
        <taxon>Pseudomonadati</taxon>
        <taxon>Nitrospirota</taxon>
        <taxon>Nitrospiria</taxon>
        <taxon>Nitrospirales</taxon>
        <taxon>Nitrospiraceae</taxon>
        <taxon>Leptospirillum</taxon>
    </lineage>
</organism>
<dbReference type="InterPro" id="IPR035985">
    <property type="entry name" value="Ubiquitin-activating_enz"/>
</dbReference>
<dbReference type="AlphaFoldDB" id="J9ZDI7"/>
<gene>
    <name evidence="3" type="ordered locus">LFML04_1686</name>
</gene>
<protein>
    <submittedName>
        <fullName evidence="3">UBA/THIF-type NAD/FAD binding fold protein</fullName>
    </submittedName>
</protein>
<dbReference type="Pfam" id="PF00899">
    <property type="entry name" value="ThiF"/>
    <property type="match status" value="1"/>
</dbReference>
<dbReference type="EMBL" id="CP002919">
    <property type="protein sequence ID" value="AFS53888.1"/>
    <property type="molecule type" value="Genomic_DNA"/>
</dbReference>
<dbReference type="SUPFAM" id="SSF69572">
    <property type="entry name" value="Activating enzymes of the ubiquitin-like proteins"/>
    <property type="match status" value="1"/>
</dbReference>
<proteinExistence type="predicted"/>
<feature type="domain" description="DUF6791" evidence="2">
    <location>
        <begin position="10"/>
        <end position="163"/>
    </location>
</feature>
<evidence type="ECO:0000313" key="4">
    <source>
        <dbReference type="Proteomes" id="UP000006177"/>
    </source>
</evidence>
<dbReference type="GO" id="GO:0008641">
    <property type="term" value="F:ubiquitin-like modifier activating enzyme activity"/>
    <property type="evidence" value="ECO:0007669"/>
    <property type="project" value="InterPro"/>
</dbReference>
<feature type="domain" description="THIF-type NAD/FAD binding fold" evidence="1">
    <location>
        <begin position="176"/>
        <end position="303"/>
    </location>
</feature>
<dbReference type="NCBIfam" id="NF004804">
    <property type="entry name" value="PRK06153.1-3"/>
    <property type="match status" value="1"/>
</dbReference>
<evidence type="ECO:0000313" key="3">
    <source>
        <dbReference type="EMBL" id="AFS53888.1"/>
    </source>
</evidence>
<dbReference type="RefSeq" id="WP_014961393.1">
    <property type="nucleotide sequence ID" value="NC_018649.1"/>
</dbReference>
<evidence type="ECO:0000259" key="1">
    <source>
        <dbReference type="Pfam" id="PF00899"/>
    </source>
</evidence>
<name>J9ZDI7_LEPFM</name>
<dbReference type="HOGENOM" id="CLU_058815_0_0_0"/>
<dbReference type="CDD" id="cd01483">
    <property type="entry name" value="E1_enzyme_family"/>
    <property type="match status" value="1"/>
</dbReference>
<evidence type="ECO:0000259" key="2">
    <source>
        <dbReference type="Pfam" id="PF20590"/>
    </source>
</evidence>
<reference evidence="3 4" key="1">
    <citation type="journal article" date="2011" name="J. Microbiol.">
        <title>Complete genome of Leptospirillum ferriphilum ML-04 provides insight into its physiology and environmental adaptation.</title>
        <authorList>
            <person name="Mi S."/>
            <person name="Song J."/>
            <person name="Lin J."/>
            <person name="Che Y."/>
            <person name="Zheng H."/>
            <person name="Lin J."/>
        </authorList>
    </citation>
    <scope>NUCLEOTIDE SEQUENCE [LARGE SCALE GENOMIC DNA]</scope>
    <source>
        <strain evidence="3 4">ML-04</strain>
    </source>
</reference>
<dbReference type="InterPro" id="IPR000594">
    <property type="entry name" value="ThiF_NAD_FAD-bd"/>
</dbReference>
<dbReference type="Gene3D" id="3.40.50.720">
    <property type="entry name" value="NAD(P)-binding Rossmann-like Domain"/>
    <property type="match status" value="1"/>
</dbReference>
<sequence>MSQRPISLSPDLKRLRDEGYDLEIRSGYLLVKDVPYVNSNKEVKRGTLVSKLMLAGDVTVRPDDHVAHFMGEHPCREDGKEIDQIKNESARRELVGDVVVDHRFSAKPQPSGFYEDYYAKVTKYVTILSGYAQVIEPGVTAKTFRPVIADEDTEETVFKYIDTASSRAEITSVTEKLALVKKIAIVGLGGTGAYVLDLVSKTPVKEIHLFDGDTFFQHNAFRAPGAASIDELKAQPSKAAYFRDIYAKMRNGIVAHEAYVGAENVDELQDANFIFLCLEGPAKKLIVEKLEAFGIPFVDVGMGVYLSEGSLGGILRVTASTPTHRDHVRSRISFSDDADRNEYDVNIQIADLNALNAALAVIKWKKLVGFYQDLDHEHHSTYTIGGNILLNEDR</sequence>
<dbReference type="Proteomes" id="UP000006177">
    <property type="component" value="Chromosome"/>
</dbReference>
<dbReference type="Pfam" id="PF20590">
    <property type="entry name" value="DUF6791"/>
    <property type="match status" value="1"/>
</dbReference>
<dbReference type="InterPro" id="IPR046741">
    <property type="entry name" value="DUF6791"/>
</dbReference>
<dbReference type="NCBIfam" id="NF004805">
    <property type="entry name" value="PRK06153.1-4"/>
    <property type="match status" value="1"/>
</dbReference>